<feature type="transmembrane region" description="Helical" evidence="8">
    <location>
        <begin position="37"/>
        <end position="61"/>
    </location>
</feature>
<gene>
    <name evidence="9" type="primary">glpF</name>
    <name evidence="9" type="ordered locus">MAG4480</name>
</gene>
<keyword evidence="3 7" id="KW-0813">Transport</keyword>
<dbReference type="AlphaFoldDB" id="A5IYN7"/>
<dbReference type="KEGG" id="maa:MAG4480"/>
<feature type="transmembrane region" description="Helical" evidence="8">
    <location>
        <begin position="185"/>
        <end position="206"/>
    </location>
</feature>
<evidence type="ECO:0000256" key="8">
    <source>
        <dbReference type="SAM" id="Phobius"/>
    </source>
</evidence>
<sequence>MQVLPIILTELFGTALLILLGNGVVANVLLKGTKGQNAGWITITFGWGFAVLVAALISAGLGGVAHLNPAVTIISAIANRDWGFEGISHTFLPTYGLFIIVLIMQFIGAALGSFLVDFLYWKHVKETSQNEPEEFKNKFLAMHSTGPSNRNVIFNFSMEVVGTLVLLFAIVAVGHFVTIPFVQPIVVGLTVAVIGISLGGTTGYAINPARDLSPRIVHQIMRVANKGSSDWQYSWIPIVGPLLTSVVVGLIARFALQTAIF</sequence>
<dbReference type="GO" id="GO:0005886">
    <property type="term" value="C:plasma membrane"/>
    <property type="evidence" value="ECO:0007669"/>
    <property type="project" value="TreeGrafter"/>
</dbReference>
<dbReference type="EMBL" id="CU179680">
    <property type="protein sequence ID" value="CAL59146.1"/>
    <property type="molecule type" value="Genomic_DNA"/>
</dbReference>
<dbReference type="GeneID" id="93358189"/>
<dbReference type="STRING" id="347257.MAG4480"/>
<dbReference type="InterPro" id="IPR000425">
    <property type="entry name" value="MIP"/>
</dbReference>
<dbReference type="SUPFAM" id="SSF81338">
    <property type="entry name" value="Aquaporin-like"/>
    <property type="match status" value="1"/>
</dbReference>
<dbReference type="Proteomes" id="UP000007065">
    <property type="component" value="Chromosome"/>
</dbReference>
<dbReference type="InterPro" id="IPR023271">
    <property type="entry name" value="Aquaporin-like"/>
</dbReference>
<dbReference type="Gene3D" id="1.20.1080.10">
    <property type="entry name" value="Glycerol uptake facilitator protein"/>
    <property type="match status" value="1"/>
</dbReference>
<dbReference type="PANTHER" id="PTHR43829:SF9">
    <property type="entry name" value="AQUAPORIN-9"/>
    <property type="match status" value="1"/>
</dbReference>
<feature type="transmembrane region" description="Helical" evidence="8">
    <location>
        <begin position="95"/>
        <end position="120"/>
    </location>
</feature>
<reference evidence="10" key="1">
    <citation type="journal article" date="2007" name="PLoS Genet.">
        <title>Being pathogenic, plastic, and sexual while living with a nearly minimal bacterial genome.</title>
        <authorList>
            <person name="Sirand-Pugnet P."/>
            <person name="Lartigue C."/>
            <person name="Marenda M."/>
            <person name="Jacob D."/>
            <person name="Barre A."/>
            <person name="Barbe V."/>
            <person name="Schenowitz C."/>
            <person name="Mangenot S."/>
            <person name="Couloux A."/>
            <person name="Segurens B."/>
            <person name="de Daruvar A."/>
            <person name="Blanchard A."/>
            <person name="Citti C."/>
        </authorList>
    </citation>
    <scope>NUCLEOTIDE SEQUENCE [LARGE SCALE GENOMIC DNA]</scope>
    <source>
        <strain evidence="10">PG2</strain>
    </source>
</reference>
<dbReference type="HOGENOM" id="CLU_020019_9_2_14"/>
<keyword evidence="6 8" id="KW-0472">Membrane</keyword>
<evidence type="ECO:0000313" key="10">
    <source>
        <dbReference type="Proteomes" id="UP000007065"/>
    </source>
</evidence>
<feature type="transmembrane region" description="Helical" evidence="8">
    <location>
        <begin position="235"/>
        <end position="256"/>
    </location>
</feature>
<accession>A5IYN7</accession>
<protein>
    <submittedName>
        <fullName evidence="9">Glycerol facilitator factor</fullName>
    </submittedName>
</protein>
<keyword evidence="5 8" id="KW-1133">Transmembrane helix</keyword>
<evidence type="ECO:0000256" key="1">
    <source>
        <dbReference type="ARBA" id="ARBA00004141"/>
    </source>
</evidence>
<evidence type="ECO:0000256" key="5">
    <source>
        <dbReference type="ARBA" id="ARBA00022989"/>
    </source>
</evidence>
<dbReference type="InterPro" id="IPR050363">
    <property type="entry name" value="MIP/Aquaporin"/>
</dbReference>
<evidence type="ECO:0000313" key="9">
    <source>
        <dbReference type="EMBL" id="CAL59146.1"/>
    </source>
</evidence>
<proteinExistence type="inferred from homology"/>
<evidence type="ECO:0000256" key="4">
    <source>
        <dbReference type="ARBA" id="ARBA00022692"/>
    </source>
</evidence>
<feature type="transmembrane region" description="Helical" evidence="8">
    <location>
        <begin position="152"/>
        <end position="179"/>
    </location>
</feature>
<evidence type="ECO:0000256" key="7">
    <source>
        <dbReference type="RuleBase" id="RU000477"/>
    </source>
</evidence>
<dbReference type="PRINTS" id="PR00783">
    <property type="entry name" value="MINTRINSICP"/>
</dbReference>
<dbReference type="GO" id="GO:0015254">
    <property type="term" value="F:glycerol channel activity"/>
    <property type="evidence" value="ECO:0007669"/>
    <property type="project" value="TreeGrafter"/>
</dbReference>
<comment type="subcellular location">
    <subcellularLocation>
        <location evidence="1">Membrane</location>
        <topology evidence="1">Multi-pass membrane protein</topology>
    </subcellularLocation>
</comment>
<organism evidence="9 10">
    <name type="scientific">Mycoplasmopsis agalactiae (strain NCTC 10123 / CIP 59.7 / PG2)</name>
    <name type="common">Mycoplasma agalactiae</name>
    <dbReference type="NCBI Taxonomy" id="347257"/>
    <lineage>
        <taxon>Bacteria</taxon>
        <taxon>Bacillati</taxon>
        <taxon>Mycoplasmatota</taxon>
        <taxon>Mycoplasmoidales</taxon>
        <taxon>Metamycoplasmataceae</taxon>
        <taxon>Mycoplasmopsis</taxon>
    </lineage>
</organism>
<dbReference type="PANTHER" id="PTHR43829">
    <property type="entry name" value="AQUAPORIN OR AQUAGLYCEROPORIN RELATED"/>
    <property type="match status" value="1"/>
</dbReference>
<evidence type="ECO:0000256" key="2">
    <source>
        <dbReference type="ARBA" id="ARBA00006175"/>
    </source>
</evidence>
<evidence type="ECO:0000256" key="6">
    <source>
        <dbReference type="ARBA" id="ARBA00023136"/>
    </source>
</evidence>
<keyword evidence="10" id="KW-1185">Reference proteome</keyword>
<feature type="transmembrane region" description="Helical" evidence="8">
    <location>
        <begin position="6"/>
        <end position="30"/>
    </location>
</feature>
<dbReference type="RefSeq" id="WP_011949617.1">
    <property type="nucleotide sequence ID" value="NC_009497.1"/>
</dbReference>
<evidence type="ECO:0000256" key="3">
    <source>
        <dbReference type="ARBA" id="ARBA00022448"/>
    </source>
</evidence>
<keyword evidence="4 7" id="KW-0812">Transmembrane</keyword>
<dbReference type="Pfam" id="PF00230">
    <property type="entry name" value="MIP"/>
    <property type="match status" value="1"/>
</dbReference>
<name>A5IYN7_MYCAP</name>
<comment type="similarity">
    <text evidence="2 7">Belongs to the MIP/aquaporin (TC 1.A.8) family.</text>
</comment>